<dbReference type="PANTHER" id="PTHR47249:SF1">
    <property type="entry name" value="VACUOLAR PROTEIN 8"/>
    <property type="match status" value="1"/>
</dbReference>
<dbReference type="PANTHER" id="PTHR47249">
    <property type="entry name" value="VACUOLAR PROTEIN 8"/>
    <property type="match status" value="1"/>
</dbReference>
<dbReference type="SUPFAM" id="SSF48371">
    <property type="entry name" value="ARM repeat"/>
    <property type="match status" value="1"/>
</dbReference>
<evidence type="ECO:0000256" key="6">
    <source>
        <dbReference type="ARBA" id="ARBA00023288"/>
    </source>
</evidence>
<name>A0A9W6ZVH1_9STRA</name>
<dbReference type="Gene3D" id="1.25.10.10">
    <property type="entry name" value="Leucine-rich Repeat Variant"/>
    <property type="match status" value="2"/>
</dbReference>
<comment type="similarity">
    <text evidence="2">Belongs to the beta-catenin family.</text>
</comment>
<dbReference type="InterPro" id="IPR016024">
    <property type="entry name" value="ARM-type_fold"/>
</dbReference>
<dbReference type="Proteomes" id="UP001165122">
    <property type="component" value="Unassembled WGS sequence"/>
</dbReference>
<keyword evidence="5" id="KW-0472">Membrane</keyword>
<evidence type="ECO:0000256" key="4">
    <source>
        <dbReference type="ARBA" id="ARBA00022737"/>
    </source>
</evidence>
<protein>
    <recommendedName>
        <fullName evidence="7">Vacuolar protein 8</fullName>
    </recommendedName>
</protein>
<organism evidence="8 9">
    <name type="scientific">Triparma laevis f. longispina</name>
    <dbReference type="NCBI Taxonomy" id="1714387"/>
    <lineage>
        <taxon>Eukaryota</taxon>
        <taxon>Sar</taxon>
        <taxon>Stramenopiles</taxon>
        <taxon>Ochrophyta</taxon>
        <taxon>Bolidophyceae</taxon>
        <taxon>Parmales</taxon>
        <taxon>Triparmaceae</taxon>
        <taxon>Triparma</taxon>
    </lineage>
</organism>
<dbReference type="InterPro" id="IPR011989">
    <property type="entry name" value="ARM-like"/>
</dbReference>
<evidence type="ECO:0000256" key="1">
    <source>
        <dbReference type="ARBA" id="ARBA00004592"/>
    </source>
</evidence>
<evidence type="ECO:0000313" key="8">
    <source>
        <dbReference type="EMBL" id="GMH58102.1"/>
    </source>
</evidence>
<reference evidence="9" key="1">
    <citation type="journal article" date="2023" name="Commun. Biol.">
        <title>Genome analysis of Parmales, the sister group of diatoms, reveals the evolutionary specialization of diatoms from phago-mixotrophs to photoautotrophs.</title>
        <authorList>
            <person name="Ban H."/>
            <person name="Sato S."/>
            <person name="Yoshikawa S."/>
            <person name="Yamada K."/>
            <person name="Nakamura Y."/>
            <person name="Ichinomiya M."/>
            <person name="Sato N."/>
            <person name="Blanc-Mathieu R."/>
            <person name="Endo H."/>
            <person name="Kuwata A."/>
            <person name="Ogata H."/>
        </authorList>
    </citation>
    <scope>NUCLEOTIDE SEQUENCE [LARGE SCALE GENOMIC DNA]</scope>
    <source>
        <strain evidence="9">NIES 3700</strain>
    </source>
</reference>
<dbReference type="AlphaFoldDB" id="A0A9W6ZVH1"/>
<evidence type="ECO:0000313" key="9">
    <source>
        <dbReference type="Proteomes" id="UP001165122"/>
    </source>
</evidence>
<evidence type="ECO:0000256" key="7">
    <source>
        <dbReference type="ARBA" id="ARBA00026209"/>
    </source>
</evidence>
<accession>A0A9W6ZVH1</accession>
<keyword evidence="3" id="KW-0926">Vacuole</keyword>
<dbReference type="OrthoDB" id="186909at2759"/>
<keyword evidence="6" id="KW-0449">Lipoprotein</keyword>
<evidence type="ECO:0000256" key="2">
    <source>
        <dbReference type="ARBA" id="ARBA00005462"/>
    </source>
</evidence>
<dbReference type="SMART" id="SM00185">
    <property type="entry name" value="ARM"/>
    <property type="match status" value="5"/>
</dbReference>
<sequence length="654" mass="71071">MPPSPTSQSSNPTHDEAKAILLANRSAMSSAKNFVQPTKKLTIAEEVGKKLKRMEDKPFSDFLDIATREFDLAVSLQVSELRETFDDALDELRTNCDSVEKNLTHLLTWKQATCNKRVAQALQQRDQERKEKLSLAKWMKEFTPSKYAHTQTDEVDFAFIRFALNMAIACDVCPVQKQLDAGAPAFLASMLTVKNDCVVGPASMALAHLSLHVECKAPIAAAGGIVACVNLVNDNPNAPIVSQACKTLASVAMWPANKPLMAGKGAIKALVRAVQSVGPDNERIDDDALGSAFCGLCNCAEGNDANRNLIVELDVMKSVEYICENWTDPYVLASAAKLICNLAFSNVYTAMSCLSSHCDEALNASIKKGGGDKNPDIQEGAMMAFCNLSNNESNQTHVGASGAIKLAITTLESSDDPKVLRAAALACASMGHNSFVNKTRMGDQGAIKALLEVAIGRGMGGDHEEDFLDAKAAEACCLALATLLLNQLNQQILAELHAVEVFVQLVEETESMEVLAAGAMVVAALVPQPDAKKRLLCEGRMLPIEAAGGAEVLTRAKQWVYGRKTPPDWLLNTLEIFQITEEEAIKEQRDRETEADRLVSEDLFLDNRVVSSGTTANQFQDEFFTHVSLFREAVAEIRPVELDDDLVEMADKLF</sequence>
<evidence type="ECO:0000256" key="5">
    <source>
        <dbReference type="ARBA" id="ARBA00023136"/>
    </source>
</evidence>
<proteinExistence type="inferred from homology"/>
<keyword evidence="9" id="KW-1185">Reference proteome</keyword>
<comment type="subcellular location">
    <subcellularLocation>
        <location evidence="1">Vacuole membrane</location>
        <topology evidence="1">Lipid-anchor</topology>
    </subcellularLocation>
</comment>
<comment type="caution">
    <text evidence="8">The sequence shown here is derived from an EMBL/GenBank/DDBJ whole genome shotgun (WGS) entry which is preliminary data.</text>
</comment>
<keyword evidence="4" id="KW-0677">Repeat</keyword>
<dbReference type="InterPro" id="IPR000225">
    <property type="entry name" value="Armadillo"/>
</dbReference>
<dbReference type="EMBL" id="BRXW01000475">
    <property type="protein sequence ID" value="GMH58102.1"/>
    <property type="molecule type" value="Genomic_DNA"/>
</dbReference>
<evidence type="ECO:0000256" key="3">
    <source>
        <dbReference type="ARBA" id="ARBA00022554"/>
    </source>
</evidence>
<dbReference type="InterPro" id="IPR045156">
    <property type="entry name" value="Vac8"/>
</dbReference>
<gene>
    <name evidence="8" type="ORF">TrLO_g15940</name>
</gene>
<dbReference type="GO" id="GO:0071562">
    <property type="term" value="P:nucleus-vacuole junction assembly"/>
    <property type="evidence" value="ECO:0007669"/>
    <property type="project" value="InterPro"/>
</dbReference>
<dbReference type="GO" id="GO:0043495">
    <property type="term" value="F:protein-membrane adaptor activity"/>
    <property type="evidence" value="ECO:0007669"/>
    <property type="project" value="InterPro"/>
</dbReference>
<dbReference type="GO" id="GO:0005774">
    <property type="term" value="C:vacuolar membrane"/>
    <property type="evidence" value="ECO:0007669"/>
    <property type="project" value="UniProtKB-SubCell"/>
</dbReference>